<organism evidence="2 3">
    <name type="scientific">Actinidia rufa</name>
    <dbReference type="NCBI Taxonomy" id="165716"/>
    <lineage>
        <taxon>Eukaryota</taxon>
        <taxon>Viridiplantae</taxon>
        <taxon>Streptophyta</taxon>
        <taxon>Embryophyta</taxon>
        <taxon>Tracheophyta</taxon>
        <taxon>Spermatophyta</taxon>
        <taxon>Magnoliopsida</taxon>
        <taxon>eudicotyledons</taxon>
        <taxon>Gunneridae</taxon>
        <taxon>Pentapetalae</taxon>
        <taxon>asterids</taxon>
        <taxon>Ericales</taxon>
        <taxon>Actinidiaceae</taxon>
        <taxon>Actinidia</taxon>
    </lineage>
</organism>
<dbReference type="AlphaFoldDB" id="A0A7J0DF19"/>
<dbReference type="PANTHER" id="PTHR31343:SF42">
    <property type="entry name" value="T15D22.8"/>
    <property type="match status" value="1"/>
</dbReference>
<comment type="caution">
    <text evidence="2">The sequence shown here is derived from an EMBL/GenBank/DDBJ whole genome shotgun (WGS) entry which is preliminary data.</text>
</comment>
<evidence type="ECO:0000313" key="2">
    <source>
        <dbReference type="EMBL" id="GFS32812.1"/>
    </source>
</evidence>
<name>A0A7J0DF19_9ERIC</name>
<accession>A0A7J0DF19</accession>
<dbReference type="PANTHER" id="PTHR31343">
    <property type="entry name" value="T15D22.8"/>
    <property type="match status" value="1"/>
</dbReference>
<dbReference type="EMBL" id="BJWL01000172">
    <property type="protein sequence ID" value="GFS32812.1"/>
    <property type="molecule type" value="Genomic_DNA"/>
</dbReference>
<dbReference type="InterPro" id="IPR008507">
    <property type="entry name" value="DUF789"/>
</dbReference>
<dbReference type="Pfam" id="PF05623">
    <property type="entry name" value="DUF789"/>
    <property type="match status" value="1"/>
</dbReference>
<gene>
    <name evidence="2" type="ORF">Acr_00g0024830</name>
</gene>
<evidence type="ECO:0000256" key="1">
    <source>
        <dbReference type="SAM" id="MobiDB-lite"/>
    </source>
</evidence>
<keyword evidence="3" id="KW-1185">Reference proteome</keyword>
<dbReference type="OrthoDB" id="1896065at2759"/>
<dbReference type="Proteomes" id="UP000585474">
    <property type="component" value="Unassembled WGS sequence"/>
</dbReference>
<feature type="region of interest" description="Disordered" evidence="1">
    <location>
        <begin position="23"/>
        <end position="50"/>
    </location>
</feature>
<proteinExistence type="predicted"/>
<evidence type="ECO:0000313" key="3">
    <source>
        <dbReference type="Proteomes" id="UP000585474"/>
    </source>
</evidence>
<sequence length="149" mass="16586">MLEAGMQFGRSRWEDRFYNPAKARTNRQNQKSEDSLRQAQGNGTAVSQSSSVTVKSVVSPVVSPLCNLERFLESITPAAPAQHLSKTTIRGWRTCARELQPYFVLGDLGESFKEWSAYGAGVPLILNENDSVVQYYVPYLSAILIIVLD</sequence>
<protein>
    <submittedName>
        <fullName evidence="2">Uncharacterized protein</fullName>
    </submittedName>
</protein>
<reference evidence="3" key="1">
    <citation type="submission" date="2019-07" db="EMBL/GenBank/DDBJ databases">
        <title>De Novo Assembly of kiwifruit Actinidia rufa.</title>
        <authorList>
            <person name="Sugita-Konishi S."/>
            <person name="Sato K."/>
            <person name="Mori E."/>
            <person name="Abe Y."/>
            <person name="Kisaki G."/>
            <person name="Hamano K."/>
            <person name="Suezawa K."/>
            <person name="Otani M."/>
            <person name="Fukuda T."/>
            <person name="Manabe T."/>
            <person name="Gomi K."/>
            <person name="Tabuchi M."/>
            <person name="Akimitsu K."/>
            <person name="Kataoka I."/>
        </authorList>
    </citation>
    <scope>NUCLEOTIDE SEQUENCE [LARGE SCALE GENOMIC DNA]</scope>
    <source>
        <strain evidence="3">cv. Fuchu</strain>
    </source>
</reference>